<accession>A0AAV4PKF2</accession>
<sequence length="100" mass="11796">MHADFRSRHAYQIKEKCPRESLLKVPVALDDMLLHLVSWRLGMIALQRHSFRFNIFSSPNCVLWGIDIVMDKSLKCLDIYMLNTDRQERNFKISKLADLC</sequence>
<dbReference type="AlphaFoldDB" id="A0AAV4PKF2"/>
<protein>
    <submittedName>
        <fullName evidence="1">Uncharacterized protein</fullName>
    </submittedName>
</protein>
<comment type="caution">
    <text evidence="1">The sequence shown here is derived from an EMBL/GenBank/DDBJ whole genome shotgun (WGS) entry which is preliminary data.</text>
</comment>
<gene>
    <name evidence="1" type="ORF">CEXT_6351</name>
</gene>
<organism evidence="1 2">
    <name type="scientific">Caerostris extrusa</name>
    <name type="common">Bark spider</name>
    <name type="synonym">Caerostris bankana</name>
    <dbReference type="NCBI Taxonomy" id="172846"/>
    <lineage>
        <taxon>Eukaryota</taxon>
        <taxon>Metazoa</taxon>
        <taxon>Ecdysozoa</taxon>
        <taxon>Arthropoda</taxon>
        <taxon>Chelicerata</taxon>
        <taxon>Arachnida</taxon>
        <taxon>Araneae</taxon>
        <taxon>Araneomorphae</taxon>
        <taxon>Entelegynae</taxon>
        <taxon>Araneoidea</taxon>
        <taxon>Araneidae</taxon>
        <taxon>Caerostris</taxon>
    </lineage>
</organism>
<evidence type="ECO:0000313" key="2">
    <source>
        <dbReference type="Proteomes" id="UP001054945"/>
    </source>
</evidence>
<proteinExistence type="predicted"/>
<keyword evidence="2" id="KW-1185">Reference proteome</keyword>
<dbReference type="EMBL" id="BPLR01004743">
    <property type="protein sequence ID" value="GIX97144.1"/>
    <property type="molecule type" value="Genomic_DNA"/>
</dbReference>
<evidence type="ECO:0000313" key="1">
    <source>
        <dbReference type="EMBL" id="GIX97144.1"/>
    </source>
</evidence>
<dbReference type="Proteomes" id="UP001054945">
    <property type="component" value="Unassembled WGS sequence"/>
</dbReference>
<name>A0AAV4PKF2_CAEEX</name>
<reference evidence="1 2" key="1">
    <citation type="submission" date="2021-06" db="EMBL/GenBank/DDBJ databases">
        <title>Caerostris extrusa draft genome.</title>
        <authorList>
            <person name="Kono N."/>
            <person name="Arakawa K."/>
        </authorList>
    </citation>
    <scope>NUCLEOTIDE SEQUENCE [LARGE SCALE GENOMIC DNA]</scope>
</reference>